<keyword evidence="1 5" id="KW-0808">Transferase</keyword>
<evidence type="ECO:0000256" key="7">
    <source>
        <dbReference type="RuleBase" id="RU003331"/>
    </source>
</evidence>
<dbReference type="STRING" id="1307761.L21SP2_1137"/>
<dbReference type="GO" id="GO:0044209">
    <property type="term" value="P:AMP salvage"/>
    <property type="evidence" value="ECO:0007669"/>
    <property type="project" value="UniProtKB-UniRule"/>
</dbReference>
<feature type="binding site" evidence="5">
    <location>
        <begin position="131"/>
        <end position="132"/>
    </location>
    <ligand>
        <name>ATP</name>
        <dbReference type="ChEBI" id="CHEBI:30616"/>
    </ligand>
</feature>
<accession>V5WG08</accession>
<keyword evidence="2 5" id="KW-0545">Nucleotide biosynthesis</keyword>
<organism evidence="9 10">
    <name type="scientific">Salinispira pacifica</name>
    <dbReference type="NCBI Taxonomy" id="1307761"/>
    <lineage>
        <taxon>Bacteria</taxon>
        <taxon>Pseudomonadati</taxon>
        <taxon>Spirochaetota</taxon>
        <taxon>Spirochaetia</taxon>
        <taxon>Spirochaetales</taxon>
        <taxon>Spirochaetaceae</taxon>
        <taxon>Salinispira</taxon>
    </lineage>
</organism>
<dbReference type="Pfam" id="PF05191">
    <property type="entry name" value="ADK_lid"/>
    <property type="match status" value="1"/>
</dbReference>
<comment type="subcellular location">
    <subcellularLocation>
        <location evidence="5 7">Cytoplasm</location>
    </subcellularLocation>
</comment>
<gene>
    <name evidence="5" type="primary">adk</name>
    <name evidence="9" type="ORF">L21SP2_1137</name>
</gene>
<comment type="catalytic activity">
    <reaction evidence="5 7">
        <text>AMP + ATP = 2 ADP</text>
        <dbReference type="Rhea" id="RHEA:12973"/>
        <dbReference type="ChEBI" id="CHEBI:30616"/>
        <dbReference type="ChEBI" id="CHEBI:456215"/>
        <dbReference type="ChEBI" id="CHEBI:456216"/>
        <dbReference type="EC" id="2.7.4.3"/>
    </reaction>
</comment>
<evidence type="ECO:0000256" key="6">
    <source>
        <dbReference type="RuleBase" id="RU003330"/>
    </source>
</evidence>
<dbReference type="Proteomes" id="UP000018680">
    <property type="component" value="Chromosome"/>
</dbReference>
<comment type="caution">
    <text evidence="5">Lacks conserved residue(s) required for the propagation of feature annotation.</text>
</comment>
<protein>
    <recommendedName>
        <fullName evidence="5 7">Adenylate kinase</fullName>
        <shortName evidence="5">AK</shortName>
        <ecNumber evidence="5 7">2.7.4.3</ecNumber>
    </recommendedName>
    <alternativeName>
        <fullName evidence="5">ATP-AMP transphosphorylase</fullName>
    </alternativeName>
    <alternativeName>
        <fullName evidence="5">ATP:AMP phosphotransferase</fullName>
    </alternativeName>
    <alternativeName>
        <fullName evidence="5">Adenylate monophosphate kinase</fullName>
    </alternativeName>
</protein>
<feature type="binding site" evidence="5">
    <location>
        <begin position="57"/>
        <end position="59"/>
    </location>
    <ligand>
        <name>AMP</name>
        <dbReference type="ChEBI" id="CHEBI:456215"/>
    </ligand>
</feature>
<dbReference type="GO" id="GO:0005737">
    <property type="term" value="C:cytoplasm"/>
    <property type="evidence" value="ECO:0007669"/>
    <property type="project" value="UniProtKB-SubCell"/>
</dbReference>
<dbReference type="InterPro" id="IPR033690">
    <property type="entry name" value="Adenylat_kinase_CS"/>
</dbReference>
<dbReference type="InterPro" id="IPR006259">
    <property type="entry name" value="Adenyl_kin_sub"/>
</dbReference>
<feature type="binding site" evidence="5">
    <location>
        <position position="155"/>
    </location>
    <ligand>
        <name>AMP</name>
        <dbReference type="ChEBI" id="CHEBI:456215"/>
    </ligand>
</feature>
<dbReference type="Pfam" id="PF00406">
    <property type="entry name" value="ADK"/>
    <property type="match status" value="1"/>
</dbReference>
<dbReference type="NCBIfam" id="NF011100">
    <property type="entry name" value="PRK14527.1"/>
    <property type="match status" value="1"/>
</dbReference>
<dbReference type="PANTHER" id="PTHR23359">
    <property type="entry name" value="NUCLEOTIDE KINASE"/>
    <property type="match status" value="1"/>
</dbReference>
<dbReference type="PROSITE" id="PS00113">
    <property type="entry name" value="ADENYLATE_KINASE"/>
    <property type="match status" value="1"/>
</dbReference>
<dbReference type="Gene3D" id="3.40.50.300">
    <property type="entry name" value="P-loop containing nucleotide triphosphate hydrolases"/>
    <property type="match status" value="1"/>
</dbReference>
<feature type="binding site" evidence="5">
    <location>
        <position position="31"/>
    </location>
    <ligand>
        <name>AMP</name>
        <dbReference type="ChEBI" id="CHEBI:456215"/>
    </ligand>
</feature>
<evidence type="ECO:0000313" key="9">
    <source>
        <dbReference type="EMBL" id="AHC14540.1"/>
    </source>
</evidence>
<evidence type="ECO:0000256" key="5">
    <source>
        <dbReference type="HAMAP-Rule" id="MF_00235"/>
    </source>
</evidence>
<evidence type="ECO:0000313" key="10">
    <source>
        <dbReference type="Proteomes" id="UP000018680"/>
    </source>
</evidence>
<dbReference type="InterPro" id="IPR000850">
    <property type="entry name" value="Adenylat/UMP-CMP_kin"/>
</dbReference>
<keyword evidence="4 5" id="KW-0418">Kinase</keyword>
<feature type="binding site" evidence="5">
    <location>
        <position position="92"/>
    </location>
    <ligand>
        <name>AMP</name>
        <dbReference type="ChEBI" id="CHEBI:456215"/>
    </ligand>
</feature>
<dbReference type="HAMAP" id="MF_00235">
    <property type="entry name" value="Adenylate_kinase_Adk"/>
    <property type="match status" value="1"/>
</dbReference>
<dbReference type="SUPFAM" id="SSF52540">
    <property type="entry name" value="P-loop containing nucleoside triphosphate hydrolases"/>
    <property type="match status" value="1"/>
</dbReference>
<dbReference type="GO" id="GO:0005524">
    <property type="term" value="F:ATP binding"/>
    <property type="evidence" value="ECO:0007669"/>
    <property type="project" value="UniProtKB-UniRule"/>
</dbReference>
<dbReference type="FunFam" id="3.40.50.300:FF:000106">
    <property type="entry name" value="Adenylate kinase mitochondrial"/>
    <property type="match status" value="1"/>
</dbReference>
<feature type="region of interest" description="NMP" evidence="5">
    <location>
        <begin position="30"/>
        <end position="59"/>
    </location>
</feature>
<comment type="domain">
    <text evidence="5">Consists of three domains, a large central CORE domain and two small peripheral domains, NMPbind and LID, which undergo movements during catalysis. The LID domain closes over the site of phosphoryl transfer upon ATP binding. Assembling and dissambling the active center during each catalytic cycle provides an effective means to prevent ATP hydrolysis.</text>
</comment>
<keyword evidence="10" id="KW-1185">Reference proteome</keyword>
<feature type="region of interest" description="LID" evidence="5">
    <location>
        <begin position="121"/>
        <end position="158"/>
    </location>
</feature>
<dbReference type="PRINTS" id="PR00094">
    <property type="entry name" value="ADENYLTKNASE"/>
</dbReference>
<comment type="similarity">
    <text evidence="5 6">Belongs to the adenylate kinase family.</text>
</comment>
<dbReference type="AlphaFoldDB" id="V5WG08"/>
<feature type="binding site" evidence="5">
    <location>
        <position position="122"/>
    </location>
    <ligand>
        <name>ATP</name>
        <dbReference type="ChEBI" id="CHEBI:30616"/>
    </ligand>
</feature>
<evidence type="ECO:0000256" key="4">
    <source>
        <dbReference type="ARBA" id="ARBA00022777"/>
    </source>
</evidence>
<feature type="domain" description="Adenylate kinase active site lid" evidence="8">
    <location>
        <begin position="122"/>
        <end position="157"/>
    </location>
</feature>
<dbReference type="PATRIC" id="fig|1307761.3.peg.1132"/>
<comment type="function">
    <text evidence="5">Catalyzes the reversible transfer of the terminal phosphate group between ATP and AMP. Plays an important role in cellular energy homeostasis and in adenine nucleotide metabolism.</text>
</comment>
<dbReference type="eggNOG" id="COG0563">
    <property type="taxonomic scope" value="Bacteria"/>
</dbReference>
<comment type="subunit">
    <text evidence="5 7">Monomer.</text>
</comment>
<name>V5WG08_9SPIO</name>
<keyword evidence="5 7" id="KW-0067">ATP-binding</keyword>
<reference evidence="9 10" key="1">
    <citation type="journal article" date="2015" name="Stand. Genomic Sci.">
        <title>Complete genome sequence and description of Salinispira pacifica gen. nov., sp. nov., a novel spirochaete isolated form a hypersaline microbial mat.</title>
        <authorList>
            <person name="Ben Hania W."/>
            <person name="Joseph M."/>
            <person name="Schumann P."/>
            <person name="Bunk B."/>
            <person name="Fiebig A."/>
            <person name="Sproer C."/>
            <person name="Klenk H.P."/>
            <person name="Fardeau M.L."/>
            <person name="Spring S."/>
        </authorList>
    </citation>
    <scope>NUCLEOTIDE SEQUENCE [LARGE SCALE GENOMIC DNA]</scope>
    <source>
        <strain evidence="9 10">L21-RPul-D2</strain>
    </source>
</reference>
<feature type="binding site" evidence="5">
    <location>
        <position position="194"/>
    </location>
    <ligand>
        <name>ATP</name>
        <dbReference type="ChEBI" id="CHEBI:30616"/>
    </ligand>
</feature>
<proteinExistence type="inferred from homology"/>
<dbReference type="UniPathway" id="UPA00588">
    <property type="reaction ID" value="UER00649"/>
</dbReference>
<dbReference type="HOGENOM" id="CLU_032354_1_2_12"/>
<dbReference type="NCBIfam" id="NF001381">
    <property type="entry name" value="PRK00279.1-3"/>
    <property type="match status" value="1"/>
</dbReference>
<dbReference type="OrthoDB" id="9805030at2"/>
<evidence type="ECO:0000256" key="2">
    <source>
        <dbReference type="ARBA" id="ARBA00022727"/>
    </source>
</evidence>
<keyword evidence="3 5" id="KW-0547">Nucleotide-binding</keyword>
<feature type="binding site" evidence="5">
    <location>
        <position position="36"/>
    </location>
    <ligand>
        <name>AMP</name>
        <dbReference type="ChEBI" id="CHEBI:456215"/>
    </ligand>
</feature>
<dbReference type="InterPro" id="IPR027417">
    <property type="entry name" value="P-loop_NTPase"/>
</dbReference>
<evidence type="ECO:0000256" key="3">
    <source>
        <dbReference type="ARBA" id="ARBA00022741"/>
    </source>
</evidence>
<dbReference type="EC" id="2.7.4.3" evidence="5 7"/>
<evidence type="ECO:0000259" key="8">
    <source>
        <dbReference type="Pfam" id="PF05191"/>
    </source>
</evidence>
<feature type="binding site" evidence="5">
    <location>
        <position position="166"/>
    </location>
    <ligand>
        <name>AMP</name>
        <dbReference type="ChEBI" id="CHEBI:456215"/>
    </ligand>
</feature>
<dbReference type="GO" id="GO:0004017">
    <property type="term" value="F:AMP kinase activity"/>
    <property type="evidence" value="ECO:0007669"/>
    <property type="project" value="UniProtKB-UniRule"/>
</dbReference>
<comment type="pathway">
    <text evidence="5">Purine metabolism; AMP biosynthesis via salvage pathway; AMP from ADP: step 1/1.</text>
</comment>
<keyword evidence="5" id="KW-0963">Cytoplasm</keyword>
<dbReference type="RefSeq" id="WP_024267465.1">
    <property type="nucleotide sequence ID" value="NC_023035.1"/>
</dbReference>
<feature type="binding site" evidence="5">
    <location>
        <begin position="85"/>
        <end position="88"/>
    </location>
    <ligand>
        <name>AMP</name>
        <dbReference type="ChEBI" id="CHEBI:456215"/>
    </ligand>
</feature>
<dbReference type="InterPro" id="IPR007862">
    <property type="entry name" value="Adenylate_kinase_lid-dom"/>
</dbReference>
<dbReference type="KEGG" id="slr:L21SP2_1137"/>
<dbReference type="EMBL" id="CP006939">
    <property type="protein sequence ID" value="AHC14540.1"/>
    <property type="molecule type" value="Genomic_DNA"/>
</dbReference>
<dbReference type="NCBIfam" id="TIGR01351">
    <property type="entry name" value="adk"/>
    <property type="match status" value="1"/>
</dbReference>
<sequence length="208" mass="22845">MKLVFLGPPGAGKGTMAGRLSEEKDIPHISTGDIIRGAIRNQTDLGKKVKEIVEAGGLVPDDLTISLVEERLGKSDAREGFILDGFPRTIAQADALKKMTSLDRVINFQLDDEEIVKRLSGRRVHKASGRTYHILFNPPKTEGKDDVTGEDLITRPDDTKQSIEKRLEVYRNQTAPLISYYKEEGILTDLDSSPSPDAVFADLLAAVS</sequence>
<dbReference type="NCBIfam" id="NF001380">
    <property type="entry name" value="PRK00279.1-2"/>
    <property type="match status" value="1"/>
</dbReference>
<evidence type="ECO:0000256" key="1">
    <source>
        <dbReference type="ARBA" id="ARBA00022679"/>
    </source>
</evidence>
<dbReference type="CDD" id="cd01428">
    <property type="entry name" value="ADK"/>
    <property type="match status" value="1"/>
</dbReference>
<feature type="binding site" evidence="5">
    <location>
        <begin position="10"/>
        <end position="15"/>
    </location>
    <ligand>
        <name>ATP</name>
        <dbReference type="ChEBI" id="CHEBI:30616"/>
    </ligand>
</feature>
<dbReference type="NCBIfam" id="NF001379">
    <property type="entry name" value="PRK00279.1-1"/>
    <property type="match status" value="1"/>
</dbReference>